<evidence type="ECO:0000256" key="5">
    <source>
        <dbReference type="SAM" id="Phobius"/>
    </source>
</evidence>
<proteinExistence type="predicted"/>
<evidence type="ECO:0000259" key="6">
    <source>
        <dbReference type="PROSITE" id="PS50850"/>
    </source>
</evidence>
<dbReference type="SUPFAM" id="SSF103473">
    <property type="entry name" value="MFS general substrate transporter"/>
    <property type="match status" value="1"/>
</dbReference>
<gene>
    <name evidence="7" type="ORF">D3874_03380</name>
</gene>
<accession>A0A418WUF0</accession>
<keyword evidence="4 5" id="KW-0472">Membrane</keyword>
<dbReference type="Proteomes" id="UP000284605">
    <property type="component" value="Unassembled WGS sequence"/>
</dbReference>
<evidence type="ECO:0000313" key="7">
    <source>
        <dbReference type="EMBL" id="RJF94868.1"/>
    </source>
</evidence>
<dbReference type="EMBL" id="QYUK01000008">
    <property type="protein sequence ID" value="RJF94868.1"/>
    <property type="molecule type" value="Genomic_DNA"/>
</dbReference>
<dbReference type="AlphaFoldDB" id="A0A418WUF0"/>
<dbReference type="GO" id="GO:0005886">
    <property type="term" value="C:plasma membrane"/>
    <property type="evidence" value="ECO:0007669"/>
    <property type="project" value="TreeGrafter"/>
</dbReference>
<feature type="transmembrane region" description="Helical" evidence="5">
    <location>
        <begin position="89"/>
        <end position="108"/>
    </location>
</feature>
<keyword evidence="8" id="KW-1185">Reference proteome</keyword>
<dbReference type="PANTHER" id="PTHR23501">
    <property type="entry name" value="MAJOR FACILITATOR SUPERFAMILY"/>
    <property type="match status" value="1"/>
</dbReference>
<dbReference type="GO" id="GO:0022857">
    <property type="term" value="F:transmembrane transporter activity"/>
    <property type="evidence" value="ECO:0007669"/>
    <property type="project" value="InterPro"/>
</dbReference>
<evidence type="ECO:0000256" key="4">
    <source>
        <dbReference type="ARBA" id="ARBA00023136"/>
    </source>
</evidence>
<dbReference type="InterPro" id="IPR020846">
    <property type="entry name" value="MFS_dom"/>
</dbReference>
<protein>
    <submittedName>
        <fullName evidence="7">MFS transporter</fullName>
    </submittedName>
</protein>
<feature type="transmembrane region" description="Helical" evidence="5">
    <location>
        <begin position="114"/>
        <end position="135"/>
    </location>
</feature>
<dbReference type="InterPro" id="IPR036259">
    <property type="entry name" value="MFS_trans_sf"/>
</dbReference>
<feature type="transmembrane region" description="Helical" evidence="5">
    <location>
        <begin position="178"/>
        <end position="197"/>
    </location>
</feature>
<keyword evidence="3 5" id="KW-1133">Transmembrane helix</keyword>
<comment type="subcellular location">
    <subcellularLocation>
        <location evidence="1">Membrane</location>
        <topology evidence="1">Multi-pass membrane protein</topology>
    </subcellularLocation>
</comment>
<dbReference type="Pfam" id="PF07690">
    <property type="entry name" value="MFS_1"/>
    <property type="match status" value="1"/>
</dbReference>
<reference evidence="7 8" key="1">
    <citation type="submission" date="2018-09" db="EMBL/GenBank/DDBJ databases">
        <authorList>
            <person name="Zhu H."/>
        </authorList>
    </citation>
    <scope>NUCLEOTIDE SEQUENCE [LARGE SCALE GENOMIC DNA]</scope>
    <source>
        <strain evidence="7 8">K1W22B-8</strain>
    </source>
</reference>
<feature type="transmembrane region" description="Helical" evidence="5">
    <location>
        <begin position="217"/>
        <end position="233"/>
    </location>
</feature>
<dbReference type="PANTHER" id="PTHR23501:SF154">
    <property type="entry name" value="MULTIDRUG-EFFLUX TRANSPORTER RV1634-RELATED"/>
    <property type="match status" value="1"/>
</dbReference>
<feature type="domain" description="Major facilitator superfamily (MFS) profile" evidence="6">
    <location>
        <begin position="24"/>
        <end position="248"/>
    </location>
</feature>
<feature type="transmembrane region" description="Helical" evidence="5">
    <location>
        <begin position="147"/>
        <end position="172"/>
    </location>
</feature>
<sequence>MTSVVEQAEPASWAQVRAARHFPQFVLLGIGIWLHAADSLLTATVMPAVVAEVGGVAYIAWATALYVLASIVAGAGAGVFALRLGLKQSILIGVAVYGAGCAMSALAPDMAVMLVGRTLQGAGGGALVALAHVAMSRLFPAELWPRLLACLAAIWGASALVGPLIGGLFAQADLWRGAFWAFAAQAAVLAAAFALYLPKADGAGADEATTRVPWGRLALVSLGVLGVAAAGVVEDAAQALPLGLGAWA</sequence>
<dbReference type="Gene3D" id="1.20.1250.20">
    <property type="entry name" value="MFS general substrate transporter like domains"/>
    <property type="match status" value="1"/>
</dbReference>
<evidence type="ECO:0000256" key="2">
    <source>
        <dbReference type="ARBA" id="ARBA00022692"/>
    </source>
</evidence>
<evidence type="ECO:0000256" key="3">
    <source>
        <dbReference type="ARBA" id="ARBA00022989"/>
    </source>
</evidence>
<dbReference type="OrthoDB" id="9807274at2"/>
<dbReference type="PROSITE" id="PS50850">
    <property type="entry name" value="MFS"/>
    <property type="match status" value="1"/>
</dbReference>
<evidence type="ECO:0000256" key="1">
    <source>
        <dbReference type="ARBA" id="ARBA00004141"/>
    </source>
</evidence>
<evidence type="ECO:0000313" key="8">
    <source>
        <dbReference type="Proteomes" id="UP000284605"/>
    </source>
</evidence>
<name>A0A418WUF0_9PROT</name>
<organism evidence="7 8">
    <name type="scientific">Oleomonas cavernae</name>
    <dbReference type="NCBI Taxonomy" id="2320859"/>
    <lineage>
        <taxon>Bacteria</taxon>
        <taxon>Pseudomonadati</taxon>
        <taxon>Pseudomonadota</taxon>
        <taxon>Alphaproteobacteria</taxon>
        <taxon>Acetobacterales</taxon>
        <taxon>Acetobacteraceae</taxon>
        <taxon>Oleomonas</taxon>
    </lineage>
</organism>
<dbReference type="RefSeq" id="WP_119776495.1">
    <property type="nucleotide sequence ID" value="NZ_QYUK01000008.1"/>
</dbReference>
<keyword evidence="2 5" id="KW-0812">Transmembrane</keyword>
<comment type="caution">
    <text evidence="7">The sequence shown here is derived from an EMBL/GenBank/DDBJ whole genome shotgun (WGS) entry which is preliminary data.</text>
</comment>
<dbReference type="InterPro" id="IPR011701">
    <property type="entry name" value="MFS"/>
</dbReference>
<feature type="transmembrane region" description="Helical" evidence="5">
    <location>
        <begin position="25"/>
        <end position="46"/>
    </location>
</feature>
<feature type="transmembrane region" description="Helical" evidence="5">
    <location>
        <begin position="58"/>
        <end position="82"/>
    </location>
</feature>